<protein>
    <submittedName>
        <fullName evidence="4">Membrane carboxypeptidase (Penicillin-binding protein)</fullName>
    </submittedName>
</protein>
<dbReference type="SUPFAM" id="SSF56601">
    <property type="entry name" value="beta-lactamase/transpeptidase-like"/>
    <property type="match status" value="1"/>
</dbReference>
<dbReference type="InterPro" id="IPR001460">
    <property type="entry name" value="PCN-bd_Tpept"/>
</dbReference>
<dbReference type="GO" id="GO:0004180">
    <property type="term" value="F:carboxypeptidase activity"/>
    <property type="evidence" value="ECO:0007669"/>
    <property type="project" value="UniProtKB-KW"/>
</dbReference>
<dbReference type="InterPro" id="IPR012338">
    <property type="entry name" value="Beta-lactam/transpept-like"/>
</dbReference>
<dbReference type="InterPro" id="IPR050396">
    <property type="entry name" value="Glycosyltr_51/Transpeptidase"/>
</dbReference>
<keyword evidence="1" id="KW-0328">Glycosyltransferase</keyword>
<evidence type="ECO:0000313" key="4">
    <source>
        <dbReference type="EMBL" id="EKC75675.1"/>
    </source>
</evidence>
<dbReference type="EMBL" id="AJWZ01000817">
    <property type="protein sequence ID" value="EKC75675.1"/>
    <property type="molecule type" value="Genomic_DNA"/>
</dbReference>
<comment type="caution">
    <text evidence="4">The sequence shown here is derived from an EMBL/GenBank/DDBJ whole genome shotgun (WGS) entry which is preliminary data.</text>
</comment>
<keyword evidence="4" id="KW-0645">Protease</keyword>
<sequence>CAMDENAQTYLENAALNIDKSNDSDLQIASTIMGYDGRVIATVGSSTKKEGALSWDRSYNSVLQPGSSIKPVVVYPYAIESKKLYFSSMVLDEPLDNYRTNESGQLVSGPNNAYGYYNGNMSLPDAIEWSSNATAAQTMELIGGPSVAYQQVVTKIGIQESYGTGCTEYGCVFQSAV</sequence>
<accession>K1UBW1</accession>
<dbReference type="Gene3D" id="3.40.710.10">
    <property type="entry name" value="DD-peptidase/beta-lactamase superfamily"/>
    <property type="match status" value="1"/>
</dbReference>
<keyword evidence="4" id="KW-0378">Hydrolase</keyword>
<keyword evidence="4" id="KW-0121">Carboxypeptidase</keyword>
<feature type="non-terminal residue" evidence="4">
    <location>
        <position position="1"/>
    </location>
</feature>
<gene>
    <name evidence="4" type="ORF">OBE_01244</name>
</gene>
<dbReference type="PANTHER" id="PTHR32282:SF33">
    <property type="entry name" value="PEPTIDOGLYCAN GLYCOSYLTRANSFERASE"/>
    <property type="match status" value="1"/>
</dbReference>
<reference evidence="4" key="1">
    <citation type="journal article" date="2013" name="Environ. Microbiol.">
        <title>Microbiota from the distal guts of lean and obese adolescents exhibit partial functional redundancy besides clear differences in community structure.</title>
        <authorList>
            <person name="Ferrer M."/>
            <person name="Ruiz A."/>
            <person name="Lanza F."/>
            <person name="Haange S.B."/>
            <person name="Oberbach A."/>
            <person name="Till H."/>
            <person name="Bargiela R."/>
            <person name="Campoy C."/>
            <person name="Segura M.T."/>
            <person name="Richter M."/>
            <person name="von Bergen M."/>
            <person name="Seifert J."/>
            <person name="Suarez A."/>
        </authorList>
    </citation>
    <scope>NUCLEOTIDE SEQUENCE</scope>
</reference>
<organism evidence="4">
    <name type="scientific">human gut metagenome</name>
    <dbReference type="NCBI Taxonomy" id="408170"/>
    <lineage>
        <taxon>unclassified sequences</taxon>
        <taxon>metagenomes</taxon>
        <taxon>organismal metagenomes</taxon>
    </lineage>
</organism>
<evidence type="ECO:0000256" key="2">
    <source>
        <dbReference type="ARBA" id="ARBA00022679"/>
    </source>
</evidence>
<proteinExistence type="predicted"/>
<evidence type="ECO:0000259" key="3">
    <source>
        <dbReference type="Pfam" id="PF00905"/>
    </source>
</evidence>
<dbReference type="GO" id="GO:0009252">
    <property type="term" value="P:peptidoglycan biosynthetic process"/>
    <property type="evidence" value="ECO:0007669"/>
    <property type="project" value="TreeGrafter"/>
</dbReference>
<dbReference type="AlphaFoldDB" id="K1UBW1"/>
<dbReference type="GO" id="GO:0008658">
    <property type="term" value="F:penicillin binding"/>
    <property type="evidence" value="ECO:0007669"/>
    <property type="project" value="InterPro"/>
</dbReference>
<dbReference type="GO" id="GO:0008955">
    <property type="term" value="F:peptidoglycan glycosyltransferase activity"/>
    <property type="evidence" value="ECO:0007669"/>
    <property type="project" value="TreeGrafter"/>
</dbReference>
<feature type="domain" description="Penicillin-binding protein transpeptidase" evidence="3">
    <location>
        <begin position="37"/>
        <end position="163"/>
    </location>
</feature>
<dbReference type="PANTHER" id="PTHR32282">
    <property type="entry name" value="BINDING PROTEIN TRANSPEPTIDASE, PUTATIVE-RELATED"/>
    <property type="match status" value="1"/>
</dbReference>
<dbReference type="Pfam" id="PF00905">
    <property type="entry name" value="Transpeptidase"/>
    <property type="match status" value="1"/>
</dbReference>
<name>K1UBW1_9ZZZZ</name>
<evidence type="ECO:0000256" key="1">
    <source>
        <dbReference type="ARBA" id="ARBA00022676"/>
    </source>
</evidence>
<dbReference type="GO" id="GO:0030288">
    <property type="term" value="C:outer membrane-bounded periplasmic space"/>
    <property type="evidence" value="ECO:0007669"/>
    <property type="project" value="TreeGrafter"/>
</dbReference>
<keyword evidence="2" id="KW-0808">Transferase</keyword>